<name>A0ACC2ECW2_DIPCM</name>
<organism evidence="1 2">
    <name type="scientific">Diphasiastrum complanatum</name>
    <name type="common">Issler's clubmoss</name>
    <name type="synonym">Lycopodium complanatum</name>
    <dbReference type="NCBI Taxonomy" id="34168"/>
    <lineage>
        <taxon>Eukaryota</taxon>
        <taxon>Viridiplantae</taxon>
        <taxon>Streptophyta</taxon>
        <taxon>Embryophyta</taxon>
        <taxon>Tracheophyta</taxon>
        <taxon>Lycopodiopsida</taxon>
        <taxon>Lycopodiales</taxon>
        <taxon>Lycopodiaceae</taxon>
        <taxon>Lycopodioideae</taxon>
        <taxon>Diphasiastrum</taxon>
    </lineage>
</organism>
<dbReference type="Proteomes" id="UP001162992">
    <property type="component" value="Chromosome 2"/>
</dbReference>
<gene>
    <name evidence="1" type="ORF">O6H91_02G011200</name>
</gene>
<comment type="caution">
    <text evidence="1">The sequence shown here is derived from an EMBL/GenBank/DDBJ whole genome shotgun (WGS) entry which is preliminary data.</text>
</comment>
<dbReference type="EMBL" id="CM055093">
    <property type="protein sequence ID" value="KAJ7564291.1"/>
    <property type="molecule type" value="Genomic_DNA"/>
</dbReference>
<sequence length="116" mass="13726">MITNKQNNCILIYKVRAASAPFSETISPPHSRYLQSNLEKLQPVYHLKFKKGQTARRCSHIQNNLRSHYLQKYPSDNHFILTREPVGNVSERKVINRTTDKETFPRKHAQHWKQEL</sequence>
<reference evidence="2" key="1">
    <citation type="journal article" date="2024" name="Proc. Natl. Acad. Sci. U.S.A.">
        <title>Extraordinary preservation of gene collinearity over three hundred million years revealed in homosporous lycophytes.</title>
        <authorList>
            <person name="Li C."/>
            <person name="Wickell D."/>
            <person name="Kuo L.Y."/>
            <person name="Chen X."/>
            <person name="Nie B."/>
            <person name="Liao X."/>
            <person name="Peng D."/>
            <person name="Ji J."/>
            <person name="Jenkins J."/>
            <person name="Williams M."/>
            <person name="Shu S."/>
            <person name="Plott C."/>
            <person name="Barry K."/>
            <person name="Rajasekar S."/>
            <person name="Grimwood J."/>
            <person name="Han X."/>
            <person name="Sun S."/>
            <person name="Hou Z."/>
            <person name="He W."/>
            <person name="Dai G."/>
            <person name="Sun C."/>
            <person name="Schmutz J."/>
            <person name="Leebens-Mack J.H."/>
            <person name="Li F.W."/>
            <person name="Wang L."/>
        </authorList>
    </citation>
    <scope>NUCLEOTIDE SEQUENCE [LARGE SCALE GENOMIC DNA]</scope>
    <source>
        <strain evidence="2">cv. PW_Plant_1</strain>
    </source>
</reference>
<evidence type="ECO:0000313" key="1">
    <source>
        <dbReference type="EMBL" id="KAJ7564291.1"/>
    </source>
</evidence>
<keyword evidence="2" id="KW-1185">Reference proteome</keyword>
<accession>A0ACC2ECW2</accession>
<protein>
    <submittedName>
        <fullName evidence="1">Uncharacterized protein</fullName>
    </submittedName>
</protein>
<evidence type="ECO:0000313" key="2">
    <source>
        <dbReference type="Proteomes" id="UP001162992"/>
    </source>
</evidence>
<proteinExistence type="predicted"/>